<gene>
    <name evidence="1" type="ORF">GCM10009740_31540</name>
</gene>
<keyword evidence="2" id="KW-1185">Reference proteome</keyword>
<dbReference type="Gene3D" id="3.40.50.300">
    <property type="entry name" value="P-loop containing nucleotide triphosphate hydrolases"/>
    <property type="match status" value="1"/>
</dbReference>
<accession>A0ABN2UJG0</accession>
<dbReference type="InterPro" id="IPR027417">
    <property type="entry name" value="P-loop_NTPase"/>
</dbReference>
<protein>
    <submittedName>
        <fullName evidence="1">PBSX family phage terminase large subunit</fullName>
    </submittedName>
</protein>
<evidence type="ECO:0000313" key="2">
    <source>
        <dbReference type="Proteomes" id="UP001501285"/>
    </source>
</evidence>
<dbReference type="EMBL" id="BAAANB010000021">
    <property type="protein sequence ID" value="GAA2037419.1"/>
    <property type="molecule type" value="Genomic_DNA"/>
</dbReference>
<dbReference type="RefSeq" id="WP_343993050.1">
    <property type="nucleotide sequence ID" value="NZ_BAAANB010000021.1"/>
</dbReference>
<dbReference type="Proteomes" id="UP001501285">
    <property type="component" value="Unassembled WGS sequence"/>
</dbReference>
<evidence type="ECO:0000313" key="1">
    <source>
        <dbReference type="EMBL" id="GAA2037419.1"/>
    </source>
</evidence>
<sequence>MSLSRKQLGSVRNATGTVNLWHGSIRAGKTIGSLVRWMLFIANAPRGGELVMVGRTRDAVWRNVIGPLQDPALTGSAAAQVVGNYGAPTVSILGRRVHVLGASDAKAELVIRGMTVAGAYVDEVTTLPEQFFTQLLGRMSVRGAKLFGTTNPDNPAHWLKTKFIDRHAVLPHWRIFHFTMDDNPALTPEYVAQKKLEFTGLWYRRFILGEWVAAEGAVFPMWDPERHVIPWASLPRMRRIFGVGVDYGTNNPATGLVLGISDVPDETLGLRPRLFLLDEWRTPQGHMLTDQQLSARLRAFMAGPHQPVEPAPAPEWVFVDPSAASFKTQLQADGVTNLRDADNDVAYGIRTMASLLGTGDLAVSDRCTGLIAEAPGYSWDPKAAEKGLDKPIKVADHSLDGARYVVTTTESLWRPMLAAA</sequence>
<name>A0ABN2UJG0_9MICO</name>
<organism evidence="1 2">
    <name type="scientific">Terrabacter terrae</name>
    <dbReference type="NCBI Taxonomy" id="318434"/>
    <lineage>
        <taxon>Bacteria</taxon>
        <taxon>Bacillati</taxon>
        <taxon>Actinomycetota</taxon>
        <taxon>Actinomycetes</taxon>
        <taxon>Micrococcales</taxon>
        <taxon>Intrasporangiaceae</taxon>
        <taxon>Terrabacter</taxon>
    </lineage>
</organism>
<dbReference type="Pfam" id="PF03237">
    <property type="entry name" value="Terminase_6N"/>
    <property type="match status" value="1"/>
</dbReference>
<proteinExistence type="predicted"/>
<dbReference type="Gene3D" id="3.30.420.280">
    <property type="match status" value="1"/>
</dbReference>
<reference evidence="1 2" key="1">
    <citation type="journal article" date="2019" name="Int. J. Syst. Evol. Microbiol.">
        <title>The Global Catalogue of Microorganisms (GCM) 10K type strain sequencing project: providing services to taxonomists for standard genome sequencing and annotation.</title>
        <authorList>
            <consortium name="The Broad Institute Genomics Platform"/>
            <consortium name="The Broad Institute Genome Sequencing Center for Infectious Disease"/>
            <person name="Wu L."/>
            <person name="Ma J."/>
        </authorList>
    </citation>
    <scope>NUCLEOTIDE SEQUENCE [LARGE SCALE GENOMIC DNA]</scope>
    <source>
        <strain evidence="1 2">JCM 14283</strain>
    </source>
</reference>
<comment type="caution">
    <text evidence="1">The sequence shown here is derived from an EMBL/GenBank/DDBJ whole genome shotgun (WGS) entry which is preliminary data.</text>
</comment>